<dbReference type="InterPro" id="IPR051144">
    <property type="entry name" value="Formin_homology_domain"/>
</dbReference>
<dbReference type="SMART" id="SM00498">
    <property type="entry name" value="FH2"/>
    <property type="match status" value="1"/>
</dbReference>
<dbReference type="Gramene" id="CDY40774">
    <property type="protein sequence ID" value="CDY40774"/>
    <property type="gene ID" value="GSBRNA2T00071675001"/>
</dbReference>
<dbReference type="AlphaFoldDB" id="A0A078HTW1"/>
<feature type="compositionally biased region" description="Basic and acidic residues" evidence="4">
    <location>
        <begin position="910"/>
        <end position="919"/>
    </location>
</feature>
<organism evidence="7 8">
    <name type="scientific">Brassica napus</name>
    <name type="common">Rape</name>
    <dbReference type="NCBI Taxonomy" id="3708"/>
    <lineage>
        <taxon>Eukaryota</taxon>
        <taxon>Viridiplantae</taxon>
        <taxon>Streptophyta</taxon>
        <taxon>Embryophyta</taxon>
        <taxon>Tracheophyta</taxon>
        <taxon>Spermatophyta</taxon>
        <taxon>Magnoliopsida</taxon>
        <taxon>eudicotyledons</taxon>
        <taxon>Gunneridae</taxon>
        <taxon>Pentapetalae</taxon>
        <taxon>rosids</taxon>
        <taxon>malvids</taxon>
        <taxon>Brassicales</taxon>
        <taxon>Brassicaceae</taxon>
        <taxon>Brassiceae</taxon>
        <taxon>Brassica</taxon>
    </lineage>
</organism>
<accession>A0A078HTW1</accession>
<evidence type="ECO:0000259" key="5">
    <source>
        <dbReference type="PROSITE" id="PS51182"/>
    </source>
</evidence>
<keyword evidence="2" id="KW-0904">Protein phosphatase</keyword>
<feature type="domain" description="FH2" evidence="6">
    <location>
        <begin position="520"/>
        <end position="917"/>
    </location>
</feature>
<dbReference type="Gene3D" id="2.60.40.1110">
    <property type="match status" value="1"/>
</dbReference>
<dbReference type="InterPro" id="IPR035892">
    <property type="entry name" value="C2_domain_sf"/>
</dbReference>
<evidence type="ECO:0000256" key="4">
    <source>
        <dbReference type="SAM" id="MobiDB-lite"/>
    </source>
</evidence>
<evidence type="ECO:0000313" key="7">
    <source>
        <dbReference type="EMBL" id="CDY40774.1"/>
    </source>
</evidence>
<dbReference type="PROSITE" id="PS51182">
    <property type="entry name" value="C2_TENSIN"/>
    <property type="match status" value="1"/>
</dbReference>
<comment type="similarity">
    <text evidence="1">Belongs to the formin-like family. Class-II subfamily.</text>
</comment>
<dbReference type="SMART" id="SM01326">
    <property type="entry name" value="PTEN_C2"/>
    <property type="match status" value="1"/>
</dbReference>
<evidence type="ECO:0000256" key="2">
    <source>
        <dbReference type="ARBA" id="ARBA00022912"/>
    </source>
</evidence>
<feature type="region of interest" description="Disordered" evidence="4">
    <location>
        <begin position="419"/>
        <end position="495"/>
    </location>
</feature>
<dbReference type="PANTHER" id="PTHR45733">
    <property type="entry name" value="FORMIN-J"/>
    <property type="match status" value="1"/>
</dbReference>
<dbReference type="Gene3D" id="3.90.190.10">
    <property type="entry name" value="Protein tyrosine phosphatase superfamily"/>
    <property type="match status" value="1"/>
</dbReference>
<name>A0A078HTW1_BRANA</name>
<dbReference type="InterPro" id="IPR042201">
    <property type="entry name" value="FH2_Formin_sf"/>
</dbReference>
<evidence type="ECO:0000256" key="1">
    <source>
        <dbReference type="ARBA" id="ARBA00006468"/>
    </source>
</evidence>
<dbReference type="InterPro" id="IPR014020">
    <property type="entry name" value="Tensin_C2-dom"/>
</dbReference>
<gene>
    <name evidence="7" type="primary">BnaAnng06370D</name>
    <name evidence="7" type="ORF">GSBRNA2T00071675001</name>
</gene>
<proteinExistence type="inferred from homology"/>
<feature type="compositionally biased region" description="Basic and acidic residues" evidence="4">
    <location>
        <begin position="424"/>
        <end position="468"/>
    </location>
</feature>
<dbReference type="EMBL" id="LK032478">
    <property type="protein sequence ID" value="CDY40774.1"/>
    <property type="molecule type" value="Genomic_DNA"/>
</dbReference>
<dbReference type="GO" id="GO:0004721">
    <property type="term" value="F:phosphoprotein phosphatase activity"/>
    <property type="evidence" value="ECO:0007669"/>
    <property type="project" value="UniProtKB-KW"/>
</dbReference>
<dbReference type="OMA" id="GPPFGHV"/>
<dbReference type="SUPFAM" id="SSF52799">
    <property type="entry name" value="(Phosphotyrosine protein) phosphatases II"/>
    <property type="match status" value="1"/>
</dbReference>
<evidence type="ECO:0000256" key="3">
    <source>
        <dbReference type="RuleBase" id="RU361260"/>
    </source>
</evidence>
<feature type="region of interest" description="Disordered" evidence="4">
    <location>
        <begin position="910"/>
        <end position="931"/>
    </location>
</feature>
<dbReference type="InterPro" id="IPR015425">
    <property type="entry name" value="FH2_Formin"/>
</dbReference>
<dbReference type="Pfam" id="PF02181">
    <property type="entry name" value="FH2"/>
    <property type="match status" value="1"/>
</dbReference>
<dbReference type="Proteomes" id="UP000028999">
    <property type="component" value="Unassembled WGS sequence"/>
</dbReference>
<dbReference type="Gene3D" id="1.20.58.2220">
    <property type="entry name" value="Formin, FH2 domain"/>
    <property type="match status" value="1"/>
</dbReference>
<dbReference type="Pfam" id="PF10409">
    <property type="entry name" value="PTEN_C2"/>
    <property type="match status" value="1"/>
</dbReference>
<feature type="domain" description="C2 tensin-type" evidence="5">
    <location>
        <begin position="200"/>
        <end position="339"/>
    </location>
</feature>
<dbReference type="PaxDb" id="3708-A0A078HTW1"/>
<dbReference type="STRING" id="3708.A0A078HTW1"/>
<dbReference type="SUPFAM" id="SSF49562">
    <property type="entry name" value="C2 domain (Calcium/lipid-binding domain, CaLB)"/>
    <property type="match status" value="1"/>
</dbReference>
<keyword evidence="2" id="KW-0378">Hydrolase</keyword>
<evidence type="ECO:0000313" key="8">
    <source>
        <dbReference type="Proteomes" id="UP000028999"/>
    </source>
</evidence>
<dbReference type="PANTHER" id="PTHR45733:SF10">
    <property type="entry name" value="FORMIN-LIKE PROTEIN 15A-RELATED"/>
    <property type="match status" value="1"/>
</dbReference>
<dbReference type="SUPFAM" id="SSF101447">
    <property type="entry name" value="Formin homology 2 domain (FH2 domain)"/>
    <property type="match status" value="1"/>
</dbReference>
<dbReference type="PROSITE" id="PS51444">
    <property type="entry name" value="FH2"/>
    <property type="match status" value="1"/>
</dbReference>
<protein>
    <recommendedName>
        <fullName evidence="3">Formin-like protein</fullName>
    </recommendedName>
</protein>
<keyword evidence="8" id="KW-1185">Reference proteome</keyword>
<dbReference type="InterPro" id="IPR029021">
    <property type="entry name" value="Prot-tyrosine_phosphatase-like"/>
</dbReference>
<evidence type="ECO:0000259" key="6">
    <source>
        <dbReference type="PROSITE" id="PS51444"/>
    </source>
</evidence>
<sequence length="931" mass="105481">MALFRRFFYKKPPDHLLEISERLYVFDCCFSSDVMGEDEYKLYLGGIVAQLQDHFPDASFMVFNFREGEQRSQISDVLSQYDMTVMDYPRQYETCPLLPLEMIHHFLKSSESWLSLEGQQNVLLMHCEKGGWPVLAFMLSGLLLYRKQYQGEQKTLEMVHKQAPKELLHILSPLNPQPSQLRYLQYISRRNLTSDWPPSDTPLLLDCLILRDLPHFEGLKGCRPIIRVYGQDPKSKANRSSVVLFSTPKTNKHTRLYQQEECILVKLDIQCRVQGDVVLECIHLHDDLVREEMVFRIMFHTAFVRGNILIVEREEMDILWDAKDQFPKEFKAEVLFSGADTVVPAIATAPVSDDDDENDFDMASPEEFYEVEEIFSDAIDGHDLKREDSDSFVVVDSASDDSEGKEVWKGDVEPNAFLDCASDDSNHKHEASADPVKDITVDDVQYRSDGKADTNDSVKDIGIDDNKTKAAPRKVVGANAKPAGDSVKPKSKQQETQGGVMLEWLSLMQFLGGFLQTRARIKTLCMWRTLRRGQTVLLLRSPLLSRMVKELHRLMACAPEFDVSEIETLFSAIVPKPVDKAGGRRKSVGAKPEKIQLIDLRRANNTEIMLTKVKMPLPDMMAAVLAMDDTVLDIDQIENLIKFCPTKEEMELLKNYTGDKATLGKCEQYFLELMKVPRVESKMRVFSFKIQFGTQIKEFKKSLNAVNSACDEVRTSQKLKEIMKKILYLGNTLNQGTARGAAVGFKLDSLLKLSDTRAANSKMTLMHYLCKVLASKGSDLLDFHKDLGSLESASKIQLKSLAEEMQAIIKGLEKLNQELTASESDGPVSEVFRKTLKDFISVATTEVATVSSLYSVVGNNADALAYYFGEDPKRCPFEQVTATLLNFIRLFKKAHEENIKQEELEKKKAAKEAEMEKAKGVSLTKKPVDDS</sequence>
<reference evidence="7 8" key="1">
    <citation type="journal article" date="2014" name="Science">
        <title>Plant genetics. Early allopolyploid evolution in the post-Neolithic Brassica napus oilseed genome.</title>
        <authorList>
            <person name="Chalhoub B."/>
            <person name="Denoeud F."/>
            <person name="Liu S."/>
            <person name="Parkin I.A."/>
            <person name="Tang H."/>
            <person name="Wang X."/>
            <person name="Chiquet J."/>
            <person name="Belcram H."/>
            <person name="Tong C."/>
            <person name="Samans B."/>
            <person name="Correa M."/>
            <person name="Da Silva C."/>
            <person name="Just J."/>
            <person name="Falentin C."/>
            <person name="Koh C.S."/>
            <person name="Le Clainche I."/>
            <person name="Bernard M."/>
            <person name="Bento P."/>
            <person name="Noel B."/>
            <person name="Labadie K."/>
            <person name="Alberti A."/>
            <person name="Charles M."/>
            <person name="Arnaud D."/>
            <person name="Guo H."/>
            <person name="Daviaud C."/>
            <person name="Alamery S."/>
            <person name="Jabbari K."/>
            <person name="Zhao M."/>
            <person name="Edger P.P."/>
            <person name="Chelaifa H."/>
            <person name="Tack D."/>
            <person name="Lassalle G."/>
            <person name="Mestiri I."/>
            <person name="Schnel N."/>
            <person name="Le Paslier M.C."/>
            <person name="Fan G."/>
            <person name="Renault V."/>
            <person name="Bayer P.E."/>
            <person name="Golicz A.A."/>
            <person name="Manoli S."/>
            <person name="Lee T.H."/>
            <person name="Thi V.H."/>
            <person name="Chalabi S."/>
            <person name="Hu Q."/>
            <person name="Fan C."/>
            <person name="Tollenaere R."/>
            <person name="Lu Y."/>
            <person name="Battail C."/>
            <person name="Shen J."/>
            <person name="Sidebottom C.H."/>
            <person name="Wang X."/>
            <person name="Canaguier A."/>
            <person name="Chauveau A."/>
            <person name="Berard A."/>
            <person name="Deniot G."/>
            <person name="Guan M."/>
            <person name="Liu Z."/>
            <person name="Sun F."/>
            <person name="Lim Y.P."/>
            <person name="Lyons E."/>
            <person name="Town C.D."/>
            <person name="Bancroft I."/>
            <person name="Wang X."/>
            <person name="Meng J."/>
            <person name="Ma J."/>
            <person name="Pires J.C."/>
            <person name="King G.J."/>
            <person name="Brunel D."/>
            <person name="Delourme R."/>
            <person name="Renard M."/>
            <person name="Aury J.M."/>
            <person name="Adams K.L."/>
            <person name="Batley J."/>
            <person name="Snowdon R.J."/>
            <person name="Tost J."/>
            <person name="Edwards D."/>
            <person name="Zhou Y."/>
            <person name="Hua W."/>
            <person name="Sharpe A.G."/>
            <person name="Paterson A.H."/>
            <person name="Guan C."/>
            <person name="Wincker P."/>
        </authorList>
    </citation>
    <scope>NUCLEOTIDE SEQUENCE [LARGE SCALE GENOMIC DNA]</scope>
    <source>
        <strain evidence="8">cv. Darmor-bzh</strain>
    </source>
</reference>